<gene>
    <name evidence="4" type="ORF">L1967_19985</name>
</gene>
<dbReference type="PANTHER" id="PTHR44169:SF6">
    <property type="entry name" value="NADPH-DEPENDENT 1-ACYLDIHYDROXYACETONE PHOSPHATE REDUCTASE"/>
    <property type="match status" value="1"/>
</dbReference>
<dbReference type="Gene3D" id="3.40.50.720">
    <property type="entry name" value="NAD(P)-binding Rossmann-like Domain"/>
    <property type="match status" value="1"/>
</dbReference>
<dbReference type="GO" id="GO:0016491">
    <property type="term" value="F:oxidoreductase activity"/>
    <property type="evidence" value="ECO:0007669"/>
    <property type="project" value="UniProtKB-KW"/>
</dbReference>
<reference evidence="4" key="1">
    <citation type="submission" date="2022-01" db="EMBL/GenBank/DDBJ databases">
        <title>Genome sequencing of Zunongwangia sp. M21534 genome.</title>
        <authorList>
            <person name="Chen Y."/>
            <person name="Dong C."/>
            <person name="Shao Z."/>
        </authorList>
    </citation>
    <scope>NUCLEOTIDE SEQUENCE</scope>
    <source>
        <strain evidence="4">MCCC M21534</strain>
    </source>
</reference>
<dbReference type="CDD" id="cd05233">
    <property type="entry name" value="SDR_c"/>
    <property type="match status" value="1"/>
</dbReference>
<comment type="caution">
    <text evidence="4">The sequence shown here is derived from an EMBL/GenBank/DDBJ whole genome shotgun (WGS) entry which is preliminary data.</text>
</comment>
<dbReference type="PRINTS" id="PR00081">
    <property type="entry name" value="GDHRDH"/>
</dbReference>
<evidence type="ECO:0000313" key="5">
    <source>
        <dbReference type="Proteomes" id="UP001139521"/>
    </source>
</evidence>
<name>A0A9X2A4X9_9FLAO</name>
<protein>
    <submittedName>
        <fullName evidence="4">SDR family oxidoreductase</fullName>
    </submittedName>
</protein>
<dbReference type="EMBL" id="JAKHSK010000045">
    <property type="protein sequence ID" value="MCL6220579.1"/>
    <property type="molecule type" value="Genomic_DNA"/>
</dbReference>
<proteinExistence type="inferred from homology"/>
<accession>A0A9X2A4X9</accession>
<evidence type="ECO:0000313" key="4">
    <source>
        <dbReference type="EMBL" id="MCL6220579.1"/>
    </source>
</evidence>
<keyword evidence="2" id="KW-0560">Oxidoreductase</keyword>
<sequence>MKNVVITGTSRGIGFELVKLFAEEHYNVLALSRNDGPLSELKLDNINTFSFDLGNASDLKKASDFVQNEWSGKVDILIHNAGAFLNKPFQETKLDEFRQIYEVNVFGLIGLTQQLLPFMTAQSHIVSISSMGGVQGSMKFAGLSAYSSSKAAIITLTELLAEEYKEKGPVFNVLALGAVQTEMLAAAFPGLEAPLSAAEMASYIKNFSITGSKFYNGKLLQVSNSTP</sequence>
<dbReference type="RefSeq" id="WP_249603273.1">
    <property type="nucleotide sequence ID" value="NZ_JAKHSK010000045.1"/>
</dbReference>
<evidence type="ECO:0000256" key="3">
    <source>
        <dbReference type="RuleBase" id="RU000363"/>
    </source>
</evidence>
<dbReference type="SUPFAM" id="SSF51735">
    <property type="entry name" value="NAD(P)-binding Rossmann-fold domains"/>
    <property type="match status" value="1"/>
</dbReference>
<keyword evidence="5" id="KW-1185">Reference proteome</keyword>
<dbReference type="AlphaFoldDB" id="A0A9X2A4X9"/>
<dbReference type="Pfam" id="PF00106">
    <property type="entry name" value="adh_short"/>
    <property type="match status" value="1"/>
</dbReference>
<dbReference type="InterPro" id="IPR002347">
    <property type="entry name" value="SDR_fam"/>
</dbReference>
<comment type="similarity">
    <text evidence="1 3">Belongs to the short-chain dehydrogenases/reductases (SDR) family.</text>
</comment>
<evidence type="ECO:0000256" key="2">
    <source>
        <dbReference type="ARBA" id="ARBA00023002"/>
    </source>
</evidence>
<evidence type="ECO:0000256" key="1">
    <source>
        <dbReference type="ARBA" id="ARBA00006484"/>
    </source>
</evidence>
<dbReference type="PANTHER" id="PTHR44169">
    <property type="entry name" value="NADPH-DEPENDENT 1-ACYLDIHYDROXYACETONE PHOSPHATE REDUCTASE"/>
    <property type="match status" value="1"/>
</dbReference>
<dbReference type="InterPro" id="IPR036291">
    <property type="entry name" value="NAD(P)-bd_dom_sf"/>
</dbReference>
<organism evidence="4 5">
    <name type="scientific">Zunongwangia pacifica</name>
    <dbReference type="NCBI Taxonomy" id="2911062"/>
    <lineage>
        <taxon>Bacteria</taxon>
        <taxon>Pseudomonadati</taxon>
        <taxon>Bacteroidota</taxon>
        <taxon>Flavobacteriia</taxon>
        <taxon>Flavobacteriales</taxon>
        <taxon>Flavobacteriaceae</taxon>
        <taxon>Zunongwangia</taxon>
    </lineage>
</organism>
<dbReference type="PRINTS" id="PR00080">
    <property type="entry name" value="SDRFAMILY"/>
</dbReference>
<dbReference type="Proteomes" id="UP001139521">
    <property type="component" value="Unassembled WGS sequence"/>
</dbReference>